<protein>
    <submittedName>
        <fullName evidence="1">Uncharacterized protein</fullName>
    </submittedName>
</protein>
<reference evidence="1" key="1">
    <citation type="submission" date="2014-11" db="EMBL/GenBank/DDBJ databases">
        <authorList>
            <person name="Amaro Gonzalez C."/>
        </authorList>
    </citation>
    <scope>NUCLEOTIDE SEQUENCE</scope>
</reference>
<accession>A0A0E9STP1</accession>
<dbReference type="EMBL" id="GBXM01064567">
    <property type="protein sequence ID" value="JAH44010.1"/>
    <property type="molecule type" value="Transcribed_RNA"/>
</dbReference>
<dbReference type="AlphaFoldDB" id="A0A0E9STP1"/>
<reference evidence="1" key="2">
    <citation type="journal article" date="2015" name="Fish Shellfish Immunol.">
        <title>Early steps in the European eel (Anguilla anguilla)-Vibrio vulnificus interaction in the gills: Role of the RtxA13 toxin.</title>
        <authorList>
            <person name="Callol A."/>
            <person name="Pajuelo D."/>
            <person name="Ebbesson L."/>
            <person name="Teles M."/>
            <person name="MacKenzie S."/>
            <person name="Amaro C."/>
        </authorList>
    </citation>
    <scope>NUCLEOTIDE SEQUENCE</scope>
</reference>
<proteinExistence type="predicted"/>
<name>A0A0E9STP1_ANGAN</name>
<sequence length="19" mass="2007">MIAPAPELSRVLTLNVPVS</sequence>
<organism evidence="1">
    <name type="scientific">Anguilla anguilla</name>
    <name type="common">European freshwater eel</name>
    <name type="synonym">Muraena anguilla</name>
    <dbReference type="NCBI Taxonomy" id="7936"/>
    <lineage>
        <taxon>Eukaryota</taxon>
        <taxon>Metazoa</taxon>
        <taxon>Chordata</taxon>
        <taxon>Craniata</taxon>
        <taxon>Vertebrata</taxon>
        <taxon>Euteleostomi</taxon>
        <taxon>Actinopterygii</taxon>
        <taxon>Neopterygii</taxon>
        <taxon>Teleostei</taxon>
        <taxon>Anguilliformes</taxon>
        <taxon>Anguillidae</taxon>
        <taxon>Anguilla</taxon>
    </lineage>
</organism>
<evidence type="ECO:0000313" key="1">
    <source>
        <dbReference type="EMBL" id="JAH44010.1"/>
    </source>
</evidence>